<evidence type="ECO:0000256" key="4">
    <source>
        <dbReference type="ARBA" id="ARBA00022475"/>
    </source>
</evidence>
<dbReference type="Proteomes" id="UP000287519">
    <property type="component" value="Unassembled WGS sequence"/>
</dbReference>
<feature type="transmembrane region" description="Helical" evidence="11">
    <location>
        <begin position="296"/>
        <end position="315"/>
    </location>
</feature>
<keyword evidence="4" id="KW-1003">Cell membrane</keyword>
<organism evidence="13 14">
    <name type="scientific">Rhodococcus wratislaviensis</name>
    <name type="common">Tsukamurella wratislaviensis</name>
    <dbReference type="NCBI Taxonomy" id="44752"/>
    <lineage>
        <taxon>Bacteria</taxon>
        <taxon>Bacillati</taxon>
        <taxon>Actinomycetota</taxon>
        <taxon>Actinomycetes</taxon>
        <taxon>Mycobacteriales</taxon>
        <taxon>Nocardiaceae</taxon>
        <taxon>Rhodococcus</taxon>
    </lineage>
</organism>
<feature type="transmembrane region" description="Helical" evidence="11">
    <location>
        <begin position="103"/>
        <end position="124"/>
    </location>
</feature>
<dbReference type="Pfam" id="PF07690">
    <property type="entry name" value="MFS_1"/>
    <property type="match status" value="1"/>
</dbReference>
<keyword evidence="3" id="KW-0813">Transport</keyword>
<dbReference type="InterPro" id="IPR036259">
    <property type="entry name" value="MFS_trans_sf"/>
</dbReference>
<comment type="subcellular location">
    <subcellularLocation>
        <location evidence="1">Cell membrane</location>
        <topology evidence="1">Multi-pass membrane protein</topology>
    </subcellularLocation>
</comment>
<evidence type="ECO:0000256" key="6">
    <source>
        <dbReference type="ARBA" id="ARBA00022847"/>
    </source>
</evidence>
<proteinExistence type="inferred from homology"/>
<evidence type="ECO:0000313" key="13">
    <source>
        <dbReference type="EMBL" id="GCE44625.1"/>
    </source>
</evidence>
<evidence type="ECO:0000313" key="14">
    <source>
        <dbReference type="Proteomes" id="UP000287519"/>
    </source>
</evidence>
<dbReference type="EMBL" id="BHYM01000099">
    <property type="protein sequence ID" value="GCE44625.1"/>
    <property type="molecule type" value="Genomic_DNA"/>
</dbReference>
<reference evidence="13 14" key="1">
    <citation type="submission" date="2018-11" db="EMBL/GenBank/DDBJ databases">
        <title>Microbial catabolism of amino acid.</title>
        <authorList>
            <person name="Hibi M."/>
            <person name="Ogawa J."/>
        </authorList>
    </citation>
    <scope>NUCLEOTIDE SEQUENCE [LARGE SCALE GENOMIC DNA]</scope>
    <source>
        <strain evidence="13 14">C31-06</strain>
    </source>
</reference>
<protein>
    <recommendedName>
        <fullName evidence="10">Putative proline/betaine transporter</fullName>
    </recommendedName>
</protein>
<comment type="similarity">
    <text evidence="2">Belongs to the major facilitator superfamily. Metabolite:H+ Symporter (MHS) family (TC 2.A.1.6) family.</text>
</comment>
<evidence type="ECO:0000256" key="3">
    <source>
        <dbReference type="ARBA" id="ARBA00022448"/>
    </source>
</evidence>
<dbReference type="GO" id="GO:0005886">
    <property type="term" value="C:plasma membrane"/>
    <property type="evidence" value="ECO:0007669"/>
    <property type="project" value="UniProtKB-SubCell"/>
</dbReference>
<keyword evidence="6" id="KW-0769">Symport</keyword>
<evidence type="ECO:0000259" key="12">
    <source>
        <dbReference type="PROSITE" id="PS50850"/>
    </source>
</evidence>
<name>A0A402CM63_RHOWR</name>
<keyword evidence="7 11" id="KW-1133">Transmembrane helix</keyword>
<feature type="transmembrane region" description="Helical" evidence="11">
    <location>
        <begin position="419"/>
        <end position="438"/>
    </location>
</feature>
<dbReference type="SUPFAM" id="SSF103473">
    <property type="entry name" value="MFS general substrate transporter"/>
    <property type="match status" value="1"/>
</dbReference>
<feature type="transmembrane region" description="Helical" evidence="11">
    <location>
        <begin position="169"/>
        <end position="191"/>
    </location>
</feature>
<feature type="domain" description="Major facilitator superfamily (MFS) profile" evidence="12">
    <location>
        <begin position="31"/>
        <end position="443"/>
    </location>
</feature>
<dbReference type="Pfam" id="PF00083">
    <property type="entry name" value="Sugar_tr"/>
    <property type="match status" value="1"/>
</dbReference>
<dbReference type="PROSITE" id="PS00217">
    <property type="entry name" value="SUGAR_TRANSPORT_2"/>
    <property type="match status" value="1"/>
</dbReference>
<dbReference type="InterPro" id="IPR020846">
    <property type="entry name" value="MFS_dom"/>
</dbReference>
<evidence type="ECO:0000256" key="11">
    <source>
        <dbReference type="SAM" id="Phobius"/>
    </source>
</evidence>
<feature type="transmembrane region" description="Helical" evidence="11">
    <location>
        <begin position="385"/>
        <end position="407"/>
    </location>
</feature>
<dbReference type="InterPro" id="IPR005828">
    <property type="entry name" value="MFS_sugar_transport-like"/>
</dbReference>
<dbReference type="RefSeq" id="WP_192582154.1">
    <property type="nucleotide sequence ID" value="NZ_BHYM01000099.1"/>
</dbReference>
<evidence type="ECO:0000256" key="7">
    <source>
        <dbReference type="ARBA" id="ARBA00022989"/>
    </source>
</evidence>
<feature type="transmembrane region" description="Helical" evidence="11">
    <location>
        <begin position="327"/>
        <end position="347"/>
    </location>
</feature>
<dbReference type="PANTHER" id="PTHR43528:SF1">
    <property type="entry name" value="ALPHA-KETOGLUTARATE PERMEASE"/>
    <property type="match status" value="1"/>
</dbReference>
<feature type="transmembrane region" description="Helical" evidence="11">
    <location>
        <begin position="203"/>
        <end position="222"/>
    </location>
</feature>
<evidence type="ECO:0000256" key="5">
    <source>
        <dbReference type="ARBA" id="ARBA00022692"/>
    </source>
</evidence>
<evidence type="ECO:0000256" key="1">
    <source>
        <dbReference type="ARBA" id="ARBA00004651"/>
    </source>
</evidence>
<evidence type="ECO:0000256" key="8">
    <source>
        <dbReference type="ARBA" id="ARBA00023136"/>
    </source>
</evidence>
<feature type="transmembrane region" description="Helical" evidence="11">
    <location>
        <begin position="136"/>
        <end position="157"/>
    </location>
</feature>
<feature type="transmembrane region" description="Helical" evidence="11">
    <location>
        <begin position="259"/>
        <end position="281"/>
    </location>
</feature>
<keyword evidence="14" id="KW-1185">Reference proteome</keyword>
<evidence type="ECO:0000256" key="2">
    <source>
        <dbReference type="ARBA" id="ARBA00008240"/>
    </source>
</evidence>
<dbReference type="InterPro" id="IPR051084">
    <property type="entry name" value="H+-coupled_symporters"/>
</dbReference>
<dbReference type="InterPro" id="IPR011701">
    <property type="entry name" value="MFS"/>
</dbReference>
<gene>
    <name evidence="13" type="ORF">Rhow_009046</name>
</gene>
<keyword evidence="8 11" id="KW-0472">Membrane</keyword>
<feature type="transmembrane region" description="Helical" evidence="11">
    <location>
        <begin position="68"/>
        <end position="91"/>
    </location>
</feature>
<feature type="transmembrane region" description="Helical" evidence="11">
    <location>
        <begin position="353"/>
        <end position="373"/>
    </location>
</feature>
<dbReference type="PANTHER" id="PTHR43528">
    <property type="entry name" value="ALPHA-KETOGLUTARATE PERMEASE"/>
    <property type="match status" value="1"/>
</dbReference>
<dbReference type="PROSITE" id="PS50850">
    <property type="entry name" value="MFS"/>
    <property type="match status" value="1"/>
</dbReference>
<dbReference type="AlphaFoldDB" id="A0A402CM63"/>
<comment type="caution">
    <text evidence="13">The sequence shown here is derived from an EMBL/GenBank/DDBJ whole genome shotgun (WGS) entry which is preliminary data.</text>
</comment>
<keyword evidence="5 11" id="KW-0812">Transmembrane</keyword>
<dbReference type="Gene3D" id="1.20.1250.20">
    <property type="entry name" value="MFS general substrate transporter like domains"/>
    <property type="match status" value="2"/>
</dbReference>
<dbReference type="InterPro" id="IPR005829">
    <property type="entry name" value="Sugar_transporter_CS"/>
</dbReference>
<evidence type="ECO:0000256" key="10">
    <source>
        <dbReference type="ARBA" id="ARBA00039918"/>
    </source>
</evidence>
<dbReference type="PROSITE" id="PS00216">
    <property type="entry name" value="SUGAR_TRANSPORT_1"/>
    <property type="match status" value="1"/>
</dbReference>
<dbReference type="FunFam" id="1.20.1250.20:FF:000001">
    <property type="entry name" value="Dicarboxylate MFS transporter"/>
    <property type="match status" value="1"/>
</dbReference>
<comment type="function">
    <text evidence="9">May be a proton symporter involved in the uptake of osmolytes such as proline and glycine betaine.</text>
</comment>
<evidence type="ECO:0000256" key="9">
    <source>
        <dbReference type="ARBA" id="ARBA00037295"/>
    </source>
</evidence>
<sequence>MSELAASTDGIAQADLSRAIGSPSRRVLVKVVGGASVGSFVEYYDLGAYGFLAATISLVFFPPGNDTAALLSTFAIFAVSFFARPIGGLIWGRLGDRIGRKRTLATVIIIMSIATMLIGFLPGYASIGALAPTLLVVLRFVQGISAGGEITGAAAFVSEYSPEGRRGLLTSWIQASTTCAMLAGIVTASILNATLSTEAMQNWGWRIPFLLAAPLGIVGLYIRNNLEETPKFQELQESREATQQSIPGTGSDSGAQRRAIALAVAIGAIQTVAFYVLLSYLPTYLVKQIGLSQGEAYLVLGIAATVLMLLIPPMGALSDKIGRRWSLIAATLGFLTLSYPSFLLITYDGFRTALIGQLVLVVPGSLAAASLLATQGELFPTRVRYTGHAIAMGIVAAVFGGSAPFVAQALTSATGSLFVPAYMIMFAAAISFVASLVMKETAKNPLRLE</sequence>
<dbReference type="GO" id="GO:0015293">
    <property type="term" value="F:symporter activity"/>
    <property type="evidence" value="ECO:0007669"/>
    <property type="project" value="UniProtKB-KW"/>
</dbReference>
<accession>A0A402CM63</accession>